<accession>A0A7S9RF80</accession>
<evidence type="ECO:0000313" key="3">
    <source>
        <dbReference type="Proteomes" id="UP000594508"/>
    </source>
</evidence>
<proteinExistence type="predicted"/>
<dbReference type="AlphaFoldDB" id="A0A7S9RF80"/>
<evidence type="ECO:0000313" key="2">
    <source>
        <dbReference type="EMBL" id="QPH90660.1"/>
    </source>
</evidence>
<reference evidence="2 3" key="1">
    <citation type="journal article" date="2018" name="Emerg. Microbes Infect.">
        <title>Genomic analysis of oral Campylobacter concisus strains identified a potential bacterial molecular marker associated with active Crohn's disease.</title>
        <authorList>
            <person name="Liu F."/>
            <person name="Ma R."/>
            <person name="Tay C.Y.A."/>
            <person name="Octavia S."/>
            <person name="Lan R."/>
            <person name="Chung H.K.L."/>
            <person name="Riordan S.M."/>
            <person name="Grimm M.C."/>
            <person name="Leong R.W."/>
            <person name="Tanaka M.M."/>
            <person name="Connor S."/>
            <person name="Zhang L."/>
        </authorList>
    </citation>
    <scope>NUCLEOTIDE SEQUENCE [LARGE SCALE GENOMIC DNA]</scope>
    <source>
        <strain evidence="2 3">P1CDO2</strain>
    </source>
</reference>
<dbReference type="Proteomes" id="UP000594508">
    <property type="component" value="Chromosome"/>
</dbReference>
<evidence type="ECO:0000256" key="1">
    <source>
        <dbReference type="SAM" id="Coils"/>
    </source>
</evidence>
<gene>
    <name evidence="2" type="ORF">CVT00_03775</name>
</gene>
<keyword evidence="1" id="KW-0175">Coiled coil</keyword>
<dbReference type="RefSeq" id="WP_107915465.1">
    <property type="nucleotide sequence ID" value="NZ_CP060707.1"/>
</dbReference>
<feature type="coiled-coil region" evidence="1">
    <location>
        <begin position="53"/>
        <end position="87"/>
    </location>
</feature>
<dbReference type="EMBL" id="CP060707">
    <property type="protein sequence ID" value="QPH90660.1"/>
    <property type="molecule type" value="Genomic_DNA"/>
</dbReference>
<protein>
    <submittedName>
        <fullName evidence="2">Uncharacterized protein</fullName>
    </submittedName>
</protein>
<organism evidence="2 3">
    <name type="scientific">Campylobacter concisus</name>
    <dbReference type="NCBI Taxonomy" id="199"/>
    <lineage>
        <taxon>Bacteria</taxon>
        <taxon>Pseudomonadati</taxon>
        <taxon>Campylobacterota</taxon>
        <taxon>Epsilonproteobacteria</taxon>
        <taxon>Campylobacterales</taxon>
        <taxon>Campylobacteraceae</taxon>
        <taxon>Campylobacter</taxon>
    </lineage>
</organism>
<sequence length="123" mass="13433">MQINSNFINLNKSTPKSGLNLKTDEANLKNENSQSSDKSTILHDASNLVSETNNQSESSADVIKKQLEKLQKQLKEIDSAIKQASASKNPYAKELVASLQSKKGAIFAQIMQLNAQLVKMQGA</sequence>
<name>A0A7S9RF80_9BACT</name>